<dbReference type="SUPFAM" id="SSF46626">
    <property type="entry name" value="Cytochrome c"/>
    <property type="match status" value="1"/>
</dbReference>
<dbReference type="InterPro" id="IPR021157">
    <property type="entry name" value="Cyt_c1_TM_anchor_C"/>
</dbReference>
<comment type="caution">
    <text evidence="16">The sequence shown here is derived from an EMBL/GenBank/DDBJ whole genome shotgun (WGS) entry which is preliminary data.</text>
</comment>
<dbReference type="AlphaFoldDB" id="A0A0C1QKB4"/>
<dbReference type="PATRIC" id="fig|86105.3.peg.1597"/>
<dbReference type="InterPro" id="IPR036909">
    <property type="entry name" value="Cyt_c-like_dom_sf"/>
</dbReference>
<dbReference type="SUPFAM" id="SSF81496">
    <property type="entry name" value="Cytochrome c1 subunit of cytochrome bc1 complex (Ubiquinol-cytochrome c reductase), transmembrane anchor"/>
    <property type="match status" value="1"/>
</dbReference>
<evidence type="ECO:0000256" key="10">
    <source>
        <dbReference type="ARBA" id="ARBA00022989"/>
    </source>
</evidence>
<comment type="cofactor">
    <cofactor evidence="13">
        <name>heme c</name>
        <dbReference type="ChEBI" id="CHEBI:61717"/>
    </cofactor>
    <text evidence="13">Binds 1 heme c group covalently per subunit.</text>
</comment>
<evidence type="ECO:0000256" key="12">
    <source>
        <dbReference type="ARBA" id="ARBA00023136"/>
    </source>
</evidence>
<keyword evidence="6" id="KW-0679">Respiratory chain</keyword>
<organism evidence="16 17">
    <name type="scientific">Candidatus Jidaibacter acanthamoebae</name>
    <dbReference type="NCBI Taxonomy" id="86105"/>
    <lineage>
        <taxon>Bacteria</taxon>
        <taxon>Pseudomonadati</taxon>
        <taxon>Pseudomonadota</taxon>
        <taxon>Alphaproteobacteria</taxon>
        <taxon>Rickettsiales</taxon>
        <taxon>Candidatus Midichloriaceae</taxon>
        <taxon>Candidatus Jidaibacter</taxon>
    </lineage>
</organism>
<sequence>MDIEKFALQRANYMLSLFEFNIRGFIFLSMQLRKLLLILFIFYGNTAFASSEHGPELKNVNWSFDGVQGTFDRQSIQRGLKVYKEVCSACHSLKRIAFRNLTDLGFTEEEVKAIAAGYNIQDGPNQEGEMFERPGRPSDYFPLIYPNEQAARAVNNGAFPPDLSLMVKAREGGADYIYSLLTGYQSVPPKGVKLGENMYYNPYFVNGSGQIAMPPPITTDNQVEYTDGTIATTAQMTKDVVNFLQWASEPEMEERKGLGIKVIIFTLVFTILFYYAKKRIWRRVK</sequence>
<evidence type="ECO:0000256" key="5">
    <source>
        <dbReference type="ARBA" id="ARBA00022617"/>
    </source>
</evidence>
<evidence type="ECO:0000256" key="7">
    <source>
        <dbReference type="ARBA" id="ARBA00022692"/>
    </source>
</evidence>
<evidence type="ECO:0000256" key="14">
    <source>
        <dbReference type="SAM" id="Phobius"/>
    </source>
</evidence>
<keyword evidence="7 14" id="KW-0812">Transmembrane</keyword>
<feature type="binding site" description="covalent" evidence="13">
    <location>
        <position position="213"/>
    </location>
    <ligand>
        <name>heme c</name>
        <dbReference type="ChEBI" id="CHEBI:61717"/>
    </ligand>
</feature>
<dbReference type="InterPro" id="IPR002326">
    <property type="entry name" value="Cyt_c1"/>
</dbReference>
<feature type="binding site" description="covalent" evidence="13">
    <location>
        <position position="87"/>
    </location>
    <ligand>
        <name>heme c</name>
        <dbReference type="ChEBI" id="CHEBI:61717"/>
    </ligand>
</feature>
<gene>
    <name evidence="16" type="primary">cycL_2</name>
    <name evidence="16" type="ORF">NF27_HJ00310</name>
</gene>
<dbReference type="GO" id="GO:0016020">
    <property type="term" value="C:membrane"/>
    <property type="evidence" value="ECO:0007669"/>
    <property type="project" value="UniProtKB-SubCell"/>
</dbReference>
<dbReference type="Gene3D" id="1.10.760.10">
    <property type="entry name" value="Cytochrome c-like domain"/>
    <property type="match status" value="1"/>
</dbReference>
<comment type="subcellular location">
    <subcellularLocation>
        <location evidence="1">Membrane</location>
    </subcellularLocation>
</comment>
<evidence type="ECO:0000256" key="9">
    <source>
        <dbReference type="ARBA" id="ARBA00022982"/>
    </source>
</evidence>
<keyword evidence="10 14" id="KW-1133">Transmembrane helix</keyword>
<reference evidence="16 17" key="1">
    <citation type="submission" date="2014-11" db="EMBL/GenBank/DDBJ databases">
        <title>A Rickettsiales Symbiont of Amoebae With Ancient Features.</title>
        <authorList>
            <person name="Schulz F."/>
            <person name="Martijn J."/>
            <person name="Wascher F."/>
            <person name="Kostanjsek R."/>
            <person name="Ettema T.J."/>
            <person name="Horn M."/>
        </authorList>
    </citation>
    <scope>NUCLEOTIDE SEQUENCE [LARGE SCALE GENOMIC DNA]</scope>
    <source>
        <strain evidence="16 17">UWC36</strain>
    </source>
</reference>
<dbReference type="GO" id="GO:0009055">
    <property type="term" value="F:electron transfer activity"/>
    <property type="evidence" value="ECO:0007669"/>
    <property type="project" value="InterPro"/>
</dbReference>
<keyword evidence="9" id="KW-0249">Electron transport</keyword>
<evidence type="ECO:0000259" key="15">
    <source>
        <dbReference type="PROSITE" id="PS51007"/>
    </source>
</evidence>
<dbReference type="Gene3D" id="1.20.5.100">
    <property type="entry name" value="Cytochrome c1, transmembrane anchor, C-terminal"/>
    <property type="match status" value="1"/>
</dbReference>
<keyword evidence="12 14" id="KW-0472">Membrane</keyword>
<comment type="similarity">
    <text evidence="2">Belongs to the cytochrome c family.</text>
</comment>
<accession>A0A0C1QKB4</accession>
<feature type="binding site" description="covalent" evidence="13">
    <location>
        <position position="91"/>
    </location>
    <ligand>
        <name>heme c</name>
        <dbReference type="ChEBI" id="CHEBI:61717"/>
    </ligand>
</feature>
<dbReference type="PRINTS" id="PR00603">
    <property type="entry name" value="CYTOCHROMEC1"/>
</dbReference>
<proteinExistence type="inferred from homology"/>
<dbReference type="FunFam" id="1.10.760.10:FF:000011">
    <property type="entry name" value="Cytochrome c1, putative"/>
    <property type="match status" value="1"/>
</dbReference>
<evidence type="ECO:0000256" key="11">
    <source>
        <dbReference type="ARBA" id="ARBA00023004"/>
    </source>
</evidence>
<dbReference type="PANTHER" id="PTHR10266">
    <property type="entry name" value="CYTOCHROME C1"/>
    <property type="match status" value="1"/>
</dbReference>
<keyword evidence="11 13" id="KW-0408">Iron</keyword>
<keyword evidence="5 13" id="KW-0349">Heme</keyword>
<evidence type="ECO:0000313" key="17">
    <source>
        <dbReference type="Proteomes" id="UP000031258"/>
    </source>
</evidence>
<evidence type="ECO:0000256" key="2">
    <source>
        <dbReference type="ARBA" id="ARBA00006488"/>
    </source>
</evidence>
<keyword evidence="4" id="KW-0813">Transport</keyword>
<evidence type="ECO:0000256" key="4">
    <source>
        <dbReference type="ARBA" id="ARBA00022448"/>
    </source>
</evidence>
<dbReference type="InterPro" id="IPR009056">
    <property type="entry name" value="Cyt_c-like_dom"/>
</dbReference>
<protein>
    <recommendedName>
        <fullName evidence="3">Cytochrome c1</fullName>
    </recommendedName>
</protein>
<dbReference type="EMBL" id="JSWE01000180">
    <property type="protein sequence ID" value="KIE04578.1"/>
    <property type="molecule type" value="Genomic_DNA"/>
</dbReference>
<dbReference type="PROSITE" id="PS51007">
    <property type="entry name" value="CYTC"/>
    <property type="match status" value="1"/>
</dbReference>
<keyword evidence="17" id="KW-1185">Reference proteome</keyword>
<evidence type="ECO:0000256" key="6">
    <source>
        <dbReference type="ARBA" id="ARBA00022660"/>
    </source>
</evidence>
<evidence type="ECO:0000256" key="13">
    <source>
        <dbReference type="PIRSR" id="PIRSR602326-1"/>
    </source>
</evidence>
<keyword evidence="16" id="KW-0560">Oxidoreductase</keyword>
<evidence type="ECO:0000256" key="1">
    <source>
        <dbReference type="ARBA" id="ARBA00004370"/>
    </source>
</evidence>
<dbReference type="GO" id="GO:0046872">
    <property type="term" value="F:metal ion binding"/>
    <property type="evidence" value="ECO:0007669"/>
    <property type="project" value="UniProtKB-KW"/>
</dbReference>
<dbReference type="PANTHER" id="PTHR10266:SF3">
    <property type="entry name" value="CYTOCHROME C1, HEME PROTEIN, MITOCHONDRIAL"/>
    <property type="match status" value="1"/>
</dbReference>
<evidence type="ECO:0000256" key="8">
    <source>
        <dbReference type="ARBA" id="ARBA00022723"/>
    </source>
</evidence>
<feature type="binding site" description="covalent" evidence="13">
    <location>
        <position position="90"/>
    </location>
    <ligand>
        <name>heme c</name>
        <dbReference type="ChEBI" id="CHEBI:61717"/>
    </ligand>
</feature>
<dbReference type="STRING" id="86105.NF27_HJ00310"/>
<dbReference type="Proteomes" id="UP000031258">
    <property type="component" value="Unassembled WGS sequence"/>
</dbReference>
<keyword evidence="8 13" id="KW-0479">Metal-binding</keyword>
<name>A0A0C1QKB4_9RICK</name>
<dbReference type="Pfam" id="PF02167">
    <property type="entry name" value="Cytochrom_C1"/>
    <property type="match status" value="1"/>
</dbReference>
<feature type="domain" description="Cytochrome c" evidence="15">
    <location>
        <begin position="74"/>
        <end position="234"/>
    </location>
</feature>
<dbReference type="GO" id="GO:0020037">
    <property type="term" value="F:heme binding"/>
    <property type="evidence" value="ECO:0007669"/>
    <property type="project" value="InterPro"/>
</dbReference>
<dbReference type="GO" id="GO:0016491">
    <property type="term" value="F:oxidoreductase activity"/>
    <property type="evidence" value="ECO:0007669"/>
    <property type="project" value="UniProtKB-KW"/>
</dbReference>
<evidence type="ECO:0000256" key="3">
    <source>
        <dbReference type="ARBA" id="ARBA00016165"/>
    </source>
</evidence>
<feature type="transmembrane region" description="Helical" evidence="14">
    <location>
        <begin position="258"/>
        <end position="276"/>
    </location>
</feature>
<evidence type="ECO:0000313" key="16">
    <source>
        <dbReference type="EMBL" id="KIE04578.1"/>
    </source>
</evidence>